<dbReference type="PRINTS" id="PR00371">
    <property type="entry name" value="FPNCR"/>
</dbReference>
<dbReference type="InterPro" id="IPR006058">
    <property type="entry name" value="2Fe2S_fd_BS"/>
</dbReference>
<dbReference type="PROSITE" id="PS51384">
    <property type="entry name" value="FAD_FR"/>
    <property type="match status" value="1"/>
</dbReference>
<dbReference type="InterPro" id="IPR008333">
    <property type="entry name" value="Cbr1-like_FAD-bd_dom"/>
</dbReference>
<dbReference type="RefSeq" id="WP_058642131.1">
    <property type="nucleotide sequence ID" value="NZ_LDSL01000066.1"/>
</dbReference>
<keyword evidence="7" id="KW-1185">Reference proteome</keyword>
<dbReference type="OrthoDB" id="9806195at2"/>
<dbReference type="CDD" id="cd00207">
    <property type="entry name" value="fer2"/>
    <property type="match status" value="1"/>
</dbReference>
<keyword evidence="6" id="KW-0560">Oxidoreductase</keyword>
<dbReference type="Proteomes" id="UP000072741">
    <property type="component" value="Unassembled WGS sequence"/>
</dbReference>
<protein>
    <submittedName>
        <fullName evidence="6">Naphthalene 1,2-dioxygenase</fullName>
    </submittedName>
</protein>
<dbReference type="InterPro" id="IPR001433">
    <property type="entry name" value="OxRdtase_FAD/NAD-bd"/>
</dbReference>
<proteinExistence type="predicted"/>
<dbReference type="PATRIC" id="fig|433924.3.peg.4318"/>
<comment type="caution">
    <text evidence="6">The sequence shown here is derived from an EMBL/GenBank/DDBJ whole genome shotgun (WGS) entry which is preliminary data.</text>
</comment>
<dbReference type="GO" id="GO:0051213">
    <property type="term" value="F:dioxygenase activity"/>
    <property type="evidence" value="ECO:0007669"/>
    <property type="project" value="UniProtKB-KW"/>
</dbReference>
<dbReference type="InterPro" id="IPR017927">
    <property type="entry name" value="FAD-bd_FR_type"/>
</dbReference>
<dbReference type="PRINTS" id="PR00410">
    <property type="entry name" value="PHEHYDRXLASE"/>
</dbReference>
<dbReference type="Gene3D" id="3.10.20.30">
    <property type="match status" value="1"/>
</dbReference>
<evidence type="ECO:0000313" key="6">
    <source>
        <dbReference type="EMBL" id="KTT21715.1"/>
    </source>
</evidence>
<dbReference type="SUPFAM" id="SSF63380">
    <property type="entry name" value="Riboflavin synthase domain-like"/>
    <property type="match status" value="1"/>
</dbReference>
<dbReference type="GO" id="GO:0051537">
    <property type="term" value="F:2 iron, 2 sulfur cluster binding"/>
    <property type="evidence" value="ECO:0007669"/>
    <property type="project" value="UniProtKB-KW"/>
</dbReference>
<keyword evidence="2" id="KW-0001">2Fe-2S</keyword>
<dbReference type="PANTHER" id="PTHR47354:SF5">
    <property type="entry name" value="PROTEIN RFBI"/>
    <property type="match status" value="1"/>
</dbReference>
<dbReference type="EMBL" id="LDSL01000066">
    <property type="protein sequence ID" value="KTT21715.1"/>
    <property type="molecule type" value="Genomic_DNA"/>
</dbReference>
<dbReference type="AlphaFoldDB" id="A0A147GWC4"/>
<dbReference type="InterPro" id="IPR001041">
    <property type="entry name" value="2Fe-2S_ferredoxin-type"/>
</dbReference>
<dbReference type="Gene3D" id="2.40.30.10">
    <property type="entry name" value="Translation factors"/>
    <property type="match status" value="1"/>
</dbReference>
<feature type="domain" description="2Fe-2S ferredoxin-type" evidence="4">
    <location>
        <begin position="1"/>
        <end position="89"/>
    </location>
</feature>
<dbReference type="FunFam" id="3.40.50.80:FF:000047">
    <property type="entry name" value="Naphthalene 1,2-dioxygenase reductase component"/>
    <property type="match status" value="1"/>
</dbReference>
<dbReference type="Gene3D" id="3.40.50.80">
    <property type="entry name" value="Nucleotide-binding domain of ferredoxin-NADP reductase (FNR) module"/>
    <property type="match status" value="1"/>
</dbReference>
<name>A0A147GWC4_9BURK</name>
<keyword evidence="2" id="KW-0411">Iron-sulfur</keyword>
<keyword evidence="6" id="KW-0223">Dioxygenase</keyword>
<keyword evidence="2" id="KW-0479">Metal-binding</keyword>
<feature type="domain" description="FAD-binding FR-type" evidence="5">
    <location>
        <begin position="96"/>
        <end position="193"/>
    </location>
</feature>
<dbReference type="InterPro" id="IPR036010">
    <property type="entry name" value="2Fe-2S_ferredoxin-like_sf"/>
</dbReference>
<dbReference type="Pfam" id="PF00111">
    <property type="entry name" value="Fer2"/>
    <property type="match status" value="1"/>
</dbReference>
<dbReference type="SUPFAM" id="SSF52343">
    <property type="entry name" value="Ferredoxin reductase-like, C-terminal NADP-linked domain"/>
    <property type="match status" value="1"/>
</dbReference>
<evidence type="ECO:0000256" key="3">
    <source>
        <dbReference type="ARBA" id="ARBA00034078"/>
    </source>
</evidence>
<dbReference type="PROSITE" id="PS00197">
    <property type="entry name" value="2FE2S_FER_1"/>
    <property type="match status" value="1"/>
</dbReference>
<accession>A0A147GWC4</accession>
<dbReference type="SUPFAM" id="SSF54292">
    <property type="entry name" value="2Fe-2S ferredoxin-like"/>
    <property type="match status" value="1"/>
</dbReference>
<dbReference type="InterPro" id="IPR050415">
    <property type="entry name" value="MRET"/>
</dbReference>
<evidence type="ECO:0000259" key="5">
    <source>
        <dbReference type="PROSITE" id="PS51384"/>
    </source>
</evidence>
<dbReference type="InterPro" id="IPR012675">
    <property type="entry name" value="Beta-grasp_dom_sf"/>
</dbReference>
<dbReference type="InterPro" id="IPR001709">
    <property type="entry name" value="Flavoprot_Pyr_Nucl_cyt_Rdtase"/>
</dbReference>
<sequence>MELTIEPLNRRLSAEPGNNLLDVLRAHGLPISYSCMAGRCGTCRCRVLSGRVLDAGPESGRPQTAGDGYVLACQTVLAESCTIELPEVDEVVVHPARIVKATVVDIEAATHDIRRLRLKLAKPIDFSPGQYAMLQFGPEHARPYSMAGLPGEDVWEFQIRKVPDGRVTDYVFGQLQPGATLRVSGPLGTAYLRRRHEGPMLCVAGGTGLAPVLSIVRGALEGGMANPIHLYFGVRSERDLYDRERLQALAERHPQLRLSIVVATGPVPAGLRAGLVTDAIAEDLPGLAGWRAYLCGAPAMVEAVTFVVRRLGIGTDHIHADAFYPTGV</sequence>
<evidence type="ECO:0000256" key="1">
    <source>
        <dbReference type="ARBA" id="ARBA00001974"/>
    </source>
</evidence>
<dbReference type="Pfam" id="PF00175">
    <property type="entry name" value="NAD_binding_1"/>
    <property type="match status" value="1"/>
</dbReference>
<dbReference type="InterPro" id="IPR017938">
    <property type="entry name" value="Riboflavin_synthase-like_b-brl"/>
</dbReference>
<comment type="cofactor">
    <cofactor evidence="1">
        <name>FAD</name>
        <dbReference type="ChEBI" id="CHEBI:57692"/>
    </cofactor>
</comment>
<keyword evidence="2" id="KW-0408">Iron</keyword>
<evidence type="ECO:0000313" key="7">
    <source>
        <dbReference type="Proteomes" id="UP000072741"/>
    </source>
</evidence>
<dbReference type="PROSITE" id="PS51085">
    <property type="entry name" value="2FE2S_FER_2"/>
    <property type="match status" value="1"/>
</dbReference>
<evidence type="ECO:0000259" key="4">
    <source>
        <dbReference type="PROSITE" id="PS51085"/>
    </source>
</evidence>
<dbReference type="InterPro" id="IPR039261">
    <property type="entry name" value="FNR_nucleotide-bd"/>
</dbReference>
<dbReference type="Pfam" id="PF00970">
    <property type="entry name" value="FAD_binding_6"/>
    <property type="match status" value="1"/>
</dbReference>
<dbReference type="PANTHER" id="PTHR47354">
    <property type="entry name" value="NADH OXIDOREDUCTASE HCR"/>
    <property type="match status" value="1"/>
</dbReference>
<comment type="cofactor">
    <cofactor evidence="3">
        <name>[2Fe-2S] cluster</name>
        <dbReference type="ChEBI" id="CHEBI:190135"/>
    </cofactor>
</comment>
<organism evidence="6 7">
    <name type="scientific">Pseudacidovorax intermedius</name>
    <dbReference type="NCBI Taxonomy" id="433924"/>
    <lineage>
        <taxon>Bacteria</taxon>
        <taxon>Pseudomonadati</taxon>
        <taxon>Pseudomonadota</taxon>
        <taxon>Betaproteobacteria</taxon>
        <taxon>Burkholderiales</taxon>
        <taxon>Comamonadaceae</taxon>
        <taxon>Pseudacidovorax</taxon>
    </lineage>
</organism>
<evidence type="ECO:0000256" key="2">
    <source>
        <dbReference type="ARBA" id="ARBA00022714"/>
    </source>
</evidence>
<gene>
    <name evidence="6" type="ORF">NS331_11510</name>
</gene>
<reference evidence="6 7" key="1">
    <citation type="journal article" date="2016" name="Front. Microbiol.">
        <title>Genomic Resource of Rice Seed Associated Bacteria.</title>
        <authorList>
            <person name="Midha S."/>
            <person name="Bansal K."/>
            <person name="Sharma S."/>
            <person name="Kumar N."/>
            <person name="Patil P.P."/>
            <person name="Chaudhry V."/>
            <person name="Patil P.B."/>
        </authorList>
    </citation>
    <scope>NUCLEOTIDE SEQUENCE [LARGE SCALE GENOMIC DNA]</scope>
    <source>
        <strain evidence="6 7">NS331</strain>
    </source>
</reference>
<dbReference type="CDD" id="cd06187">
    <property type="entry name" value="O2ase_reductase_like"/>
    <property type="match status" value="1"/>
</dbReference>